<evidence type="ECO:0000313" key="15">
    <source>
        <dbReference type="EMBL" id="VDM46564.1"/>
    </source>
</evidence>
<accession>A0A183V3C3</accession>
<evidence type="ECO:0000256" key="11">
    <source>
        <dbReference type="SAM" id="MobiDB-lite"/>
    </source>
</evidence>
<feature type="compositionally biased region" description="Acidic residues" evidence="11">
    <location>
        <begin position="1026"/>
        <end position="1055"/>
    </location>
</feature>
<evidence type="ECO:0000259" key="13">
    <source>
        <dbReference type="PROSITE" id="PS50016"/>
    </source>
</evidence>
<evidence type="ECO:0000256" key="8">
    <source>
        <dbReference type="ARBA" id="ARBA00023242"/>
    </source>
</evidence>
<dbReference type="PROSITE" id="PS50827">
    <property type="entry name" value="DDT"/>
    <property type="match status" value="1"/>
</dbReference>
<feature type="compositionally biased region" description="Basic and acidic residues" evidence="11">
    <location>
        <begin position="190"/>
        <end position="200"/>
    </location>
</feature>
<evidence type="ECO:0000313" key="16">
    <source>
        <dbReference type="Proteomes" id="UP000050794"/>
    </source>
</evidence>
<evidence type="ECO:0000256" key="2">
    <source>
        <dbReference type="ARBA" id="ARBA00022723"/>
    </source>
</evidence>
<evidence type="ECO:0000259" key="12">
    <source>
        <dbReference type="PROSITE" id="PS50014"/>
    </source>
</evidence>
<dbReference type="GO" id="GO:0003677">
    <property type="term" value="F:DNA binding"/>
    <property type="evidence" value="ECO:0007669"/>
    <property type="project" value="TreeGrafter"/>
</dbReference>
<dbReference type="InterPro" id="IPR001965">
    <property type="entry name" value="Znf_PHD"/>
</dbReference>
<dbReference type="Pfam" id="PF15613">
    <property type="entry name" value="WSD"/>
    <property type="match status" value="1"/>
</dbReference>
<dbReference type="InterPro" id="IPR028941">
    <property type="entry name" value="WHIM2_dom"/>
</dbReference>
<dbReference type="Proteomes" id="UP000050794">
    <property type="component" value="Unassembled WGS sequence"/>
</dbReference>
<dbReference type="Pfam" id="PF00439">
    <property type="entry name" value="Bromodomain"/>
    <property type="match status" value="1"/>
</dbReference>
<evidence type="ECO:0000256" key="4">
    <source>
        <dbReference type="ARBA" id="ARBA00022833"/>
    </source>
</evidence>
<feature type="domain" description="Bromo" evidence="12">
    <location>
        <begin position="1161"/>
        <end position="1231"/>
    </location>
</feature>
<dbReference type="PRINTS" id="PR00503">
    <property type="entry name" value="BROMODOMAIN"/>
</dbReference>
<feature type="domain" description="PHD-type" evidence="13">
    <location>
        <begin position="955"/>
        <end position="1004"/>
    </location>
</feature>
<dbReference type="SMART" id="SM00571">
    <property type="entry name" value="DDT"/>
    <property type="match status" value="1"/>
</dbReference>
<dbReference type="PANTHER" id="PTHR46510">
    <property type="entry name" value="BROMODOMAIN ADJACENT TO ZINC FINGER DOMAIN PROTEIN 1A"/>
    <property type="match status" value="1"/>
</dbReference>
<dbReference type="InterPro" id="IPR018501">
    <property type="entry name" value="DDT_dom"/>
</dbReference>
<dbReference type="Pfam" id="PF02791">
    <property type="entry name" value="DDT"/>
    <property type="match status" value="1"/>
</dbReference>
<dbReference type="SMART" id="SM00297">
    <property type="entry name" value="BROMO"/>
    <property type="match status" value="1"/>
</dbReference>
<dbReference type="SMART" id="SM00249">
    <property type="entry name" value="PHD"/>
    <property type="match status" value="1"/>
</dbReference>
<dbReference type="GO" id="GO:0008623">
    <property type="term" value="C:CHRAC"/>
    <property type="evidence" value="ECO:0007669"/>
    <property type="project" value="TreeGrafter"/>
</dbReference>
<dbReference type="InterPro" id="IPR036427">
    <property type="entry name" value="Bromodomain-like_sf"/>
</dbReference>
<dbReference type="Gene3D" id="1.20.920.10">
    <property type="entry name" value="Bromodomain-like"/>
    <property type="match status" value="1"/>
</dbReference>
<evidence type="ECO:0000256" key="5">
    <source>
        <dbReference type="ARBA" id="ARBA00023015"/>
    </source>
</evidence>
<name>A0A183V3C3_TOXCA</name>
<dbReference type="EMBL" id="UYWY01022726">
    <property type="protein sequence ID" value="VDM46564.1"/>
    <property type="molecule type" value="Genomic_DNA"/>
</dbReference>
<evidence type="ECO:0000256" key="9">
    <source>
        <dbReference type="PROSITE-ProRule" id="PRU00035"/>
    </source>
</evidence>
<dbReference type="InterPro" id="IPR019786">
    <property type="entry name" value="Zinc_finger_PHD-type_CS"/>
</dbReference>
<feature type="domain" description="DDT" evidence="14">
    <location>
        <begin position="297"/>
        <end position="364"/>
    </location>
</feature>
<dbReference type="InterPro" id="IPR019787">
    <property type="entry name" value="Znf_PHD-finger"/>
</dbReference>
<dbReference type="SUPFAM" id="SSF47370">
    <property type="entry name" value="Bromodomain"/>
    <property type="match status" value="1"/>
</dbReference>
<dbReference type="Pfam" id="PF15612">
    <property type="entry name" value="WHIM1"/>
    <property type="match status" value="1"/>
</dbReference>
<feature type="compositionally biased region" description="Basic and acidic residues" evidence="11">
    <location>
        <begin position="132"/>
        <end position="141"/>
    </location>
</feature>
<sequence>MAFSTKRGELHMGSAESYVYTVQIIDEGGAEEDAGVRENVTFSELSRTRTVSSRSKLKLFLKNSCQPNSERLTVKKTLLDEYGLEALSWNDVFGGPVAIFPHTPLMARGPPKGTPRMPRKVDGEVTASTPVEKVDKTKEAGEVGINDSLTDSSLTKKPRGRPKGSTNSQKRIASGEEATKTPKGTSKQSKKSEKLRKEIEKQQEELQSTFQQARRVGLESISRWEQEDRLLSADDISELKQAIRNAREQERERAREAKQREREALVEWKKPRDDVACDDLKELPILGSLHLPDWISEEEFGELLNVYQFFQTFSDILPIKEVRNTSRVTFSDVVKAVRSNDPRSAVFVELMHVLLMAKTERGNEEDGDEVDLNNKEELPMDTNTDLDSKVYGERIRRATRFHENVRLTHGVSPRHLPIDWMTISEVLRLSLLSSGYFTGTGTHRFRLFSRGAVHFFEDEGFVFAHSNPDVMETLEKKSVFDLKPSERLALLKVLIQQLSSYNKFRVLADERITALVDLKRELRTLRNWDMSQLEEPDLQEKEAREALLVREYEAEQIEEHGEAVRADLPERPKPSRDSILLSNYLRMAREGLASRRDDKSAQVKQILLAGVAYTELDEGTVEEARSLQKELVKAKEDELISQIYDLHSNCGYYLGRDRAFRSYWVLDSLPLLLVENATCIDEMGLCFEATPLDKVDDQTKAGVVDEDKLRVKLLGCTNNDECPVHAIHRRPRWQYIDSNETLDKLILACNPRGFREQDLAENLNYFRNQLRGLLDRSSKKIYTGELWRELMLTCGDPSTICDDFDWSKEMVEMVLDFEEKVEHGGIGHLALDDANVTRQEWRGSLKENHSVAKFINDDIKVFDESIIPVSSVKSLSEVTQMAIAFLQVVQGVSVRFMRMPFAVNESKEKTAGNNMPTITFQLWQKGLLECKSISALALFYATLESGILWSKSRLQAKCRTCRKRGIAENLILCVQCDRCYHIDCIRPKLNKVCEEWMCSDCIAMRRAKEADERRKRRPNGRMMKDEDGEGECSGEEEEREESTESSSLFDDEVSSADENRSETAVVEMQKTVGGRMVKKVTYREHSLTNSGRSSKRSSRANLDSYDSEGASSDSNQPRAKRKCIVTRGEDSSRPVSMGLRGSDQQRRDMMRSMEAVIRDALRQPCAWPFAAPVDVRDVPDYYHIIKRPMDLRTMMNKIKQQLYDTPQQVVSDTRLMFDNCRIYNQHGSEICDCADKLEEFMEERFVQVMGTRLQNGATNGHTSSR</sequence>
<evidence type="ECO:0000313" key="17">
    <source>
        <dbReference type="WBParaSite" id="TCNE_0001524401-mRNA-1"/>
    </source>
</evidence>
<dbReference type="PROSITE" id="PS00633">
    <property type="entry name" value="BROMODOMAIN_1"/>
    <property type="match status" value="1"/>
</dbReference>
<feature type="region of interest" description="Disordered" evidence="11">
    <location>
        <begin position="106"/>
        <end position="200"/>
    </location>
</feature>
<dbReference type="Pfam" id="PF00628">
    <property type="entry name" value="PHD"/>
    <property type="match status" value="1"/>
</dbReference>
<dbReference type="AlphaFoldDB" id="A0A183V3C3"/>
<dbReference type="GO" id="GO:0031445">
    <property type="term" value="P:regulation of heterochromatin formation"/>
    <property type="evidence" value="ECO:0007669"/>
    <property type="project" value="TreeGrafter"/>
</dbReference>
<keyword evidence="7" id="KW-0804">Transcription</keyword>
<dbReference type="InterPro" id="IPR018359">
    <property type="entry name" value="Bromodomain_CS"/>
</dbReference>
<comment type="subcellular location">
    <subcellularLocation>
        <location evidence="1">Nucleus</location>
    </subcellularLocation>
</comment>
<dbReference type="PROSITE" id="PS01359">
    <property type="entry name" value="ZF_PHD_1"/>
    <property type="match status" value="1"/>
</dbReference>
<evidence type="ECO:0000256" key="10">
    <source>
        <dbReference type="PROSITE-ProRule" id="PRU00146"/>
    </source>
</evidence>
<dbReference type="WBParaSite" id="TCNE_0001524401-mRNA-1">
    <property type="protein sequence ID" value="TCNE_0001524401-mRNA-1"/>
    <property type="gene ID" value="TCNE_0001524401"/>
</dbReference>
<dbReference type="InterPro" id="IPR011011">
    <property type="entry name" value="Znf_FYVE_PHD"/>
</dbReference>
<organism evidence="16 17">
    <name type="scientific">Toxocara canis</name>
    <name type="common">Canine roundworm</name>
    <dbReference type="NCBI Taxonomy" id="6265"/>
    <lineage>
        <taxon>Eukaryota</taxon>
        <taxon>Metazoa</taxon>
        <taxon>Ecdysozoa</taxon>
        <taxon>Nematoda</taxon>
        <taxon>Chromadorea</taxon>
        <taxon>Rhabditida</taxon>
        <taxon>Spirurina</taxon>
        <taxon>Ascaridomorpha</taxon>
        <taxon>Ascaridoidea</taxon>
        <taxon>Toxocaridae</taxon>
        <taxon>Toxocara</taxon>
    </lineage>
</organism>
<keyword evidence="5" id="KW-0805">Transcription regulation</keyword>
<keyword evidence="8" id="KW-0539">Nucleus</keyword>
<dbReference type="InterPro" id="IPR028942">
    <property type="entry name" value="WHIM1_dom"/>
</dbReference>
<dbReference type="SUPFAM" id="SSF57903">
    <property type="entry name" value="FYVE/PHD zinc finger"/>
    <property type="match status" value="1"/>
</dbReference>
<keyword evidence="6 9" id="KW-0103">Bromodomain</keyword>
<evidence type="ECO:0000256" key="6">
    <source>
        <dbReference type="ARBA" id="ARBA00023117"/>
    </source>
</evidence>
<reference evidence="15 16" key="2">
    <citation type="submission" date="2018-11" db="EMBL/GenBank/DDBJ databases">
        <authorList>
            <consortium name="Pathogen Informatics"/>
        </authorList>
    </citation>
    <scope>NUCLEOTIDE SEQUENCE [LARGE SCALE GENOMIC DNA]</scope>
</reference>
<keyword evidence="4" id="KW-0862">Zinc</keyword>
<evidence type="ECO:0000256" key="7">
    <source>
        <dbReference type="ARBA" id="ARBA00023163"/>
    </source>
</evidence>
<evidence type="ECO:0000256" key="3">
    <source>
        <dbReference type="ARBA" id="ARBA00022771"/>
    </source>
</evidence>
<evidence type="ECO:0000259" key="14">
    <source>
        <dbReference type="PROSITE" id="PS50827"/>
    </source>
</evidence>
<dbReference type="GO" id="GO:0000228">
    <property type="term" value="C:nuclear chromosome"/>
    <property type="evidence" value="ECO:0007669"/>
    <property type="project" value="TreeGrafter"/>
</dbReference>
<keyword evidence="2" id="KW-0479">Metal-binding</keyword>
<reference evidence="17" key="1">
    <citation type="submission" date="2016-06" db="UniProtKB">
        <authorList>
            <consortium name="WormBaseParasite"/>
        </authorList>
    </citation>
    <scope>IDENTIFICATION</scope>
</reference>
<dbReference type="PROSITE" id="PS50014">
    <property type="entry name" value="BROMODOMAIN_2"/>
    <property type="match status" value="1"/>
</dbReference>
<dbReference type="GO" id="GO:0045740">
    <property type="term" value="P:positive regulation of DNA replication"/>
    <property type="evidence" value="ECO:0007669"/>
    <property type="project" value="TreeGrafter"/>
</dbReference>
<protein>
    <submittedName>
        <fullName evidence="17">DDT domain-containing protein</fullName>
    </submittedName>
</protein>
<dbReference type="GO" id="GO:0008270">
    <property type="term" value="F:zinc ion binding"/>
    <property type="evidence" value="ECO:0007669"/>
    <property type="project" value="UniProtKB-KW"/>
</dbReference>
<dbReference type="GO" id="GO:0006355">
    <property type="term" value="P:regulation of DNA-templated transcription"/>
    <property type="evidence" value="ECO:0007669"/>
    <property type="project" value="TreeGrafter"/>
</dbReference>
<proteinExistence type="predicted"/>
<dbReference type="InterPro" id="IPR013083">
    <property type="entry name" value="Znf_RING/FYVE/PHD"/>
</dbReference>
<feature type="region of interest" description="Disordered" evidence="11">
    <location>
        <begin position="1009"/>
        <end position="1147"/>
    </location>
</feature>
<dbReference type="GO" id="GO:0006338">
    <property type="term" value="P:chromatin remodeling"/>
    <property type="evidence" value="ECO:0007669"/>
    <property type="project" value="InterPro"/>
</dbReference>
<keyword evidence="16" id="KW-1185">Reference proteome</keyword>
<keyword evidence="3 10" id="KW-0863">Zinc-finger</keyword>
<dbReference type="PROSITE" id="PS50016">
    <property type="entry name" value="ZF_PHD_2"/>
    <property type="match status" value="1"/>
</dbReference>
<dbReference type="InterPro" id="IPR001487">
    <property type="entry name" value="Bromodomain"/>
</dbReference>
<dbReference type="PANTHER" id="PTHR46510:SF1">
    <property type="entry name" value="BROMODOMAIN ADJACENT TO ZINC FINGER DOMAIN PROTEIN 1A"/>
    <property type="match status" value="1"/>
</dbReference>
<dbReference type="Gene3D" id="3.30.40.10">
    <property type="entry name" value="Zinc/RING finger domain, C3HC4 (zinc finger)"/>
    <property type="match status" value="1"/>
</dbReference>
<dbReference type="InterPro" id="IPR047171">
    <property type="entry name" value="BAZ1A"/>
</dbReference>
<gene>
    <name evidence="15" type="ORF">TCNE_LOCUS15243</name>
</gene>
<evidence type="ECO:0000256" key="1">
    <source>
        <dbReference type="ARBA" id="ARBA00004123"/>
    </source>
</evidence>